<feature type="non-terminal residue" evidence="1">
    <location>
        <position position="87"/>
    </location>
</feature>
<feature type="non-terminal residue" evidence="1">
    <location>
        <position position="1"/>
    </location>
</feature>
<protein>
    <submittedName>
        <fullName evidence="1">DUF4885 domain-containing protein</fullName>
    </submittedName>
</protein>
<dbReference type="AlphaFoldDB" id="A0A6D1AFC6"/>
<organism evidence="1">
    <name type="scientific">Escherichia coli</name>
    <dbReference type="NCBI Taxonomy" id="562"/>
    <lineage>
        <taxon>Bacteria</taxon>
        <taxon>Pseudomonadati</taxon>
        <taxon>Pseudomonadota</taxon>
        <taxon>Gammaproteobacteria</taxon>
        <taxon>Enterobacterales</taxon>
        <taxon>Enterobacteriaceae</taxon>
        <taxon>Escherichia</taxon>
    </lineage>
</organism>
<reference evidence="1" key="1">
    <citation type="submission" date="2020-02" db="EMBL/GenBank/DDBJ databases">
        <title>Investigating the Use of Bacteriophages as New Decolonization Strategy for Intestinal Carriage of CTX-M-15-producing ST131 Escherichia coli: an In Vitro Continuous Culture System Model.</title>
        <authorList>
            <person name="Bernasconi O.J."/>
            <person name="Campos-Madueno E.I."/>
            <person name="Dona V."/>
            <person name="Perreten V."/>
            <person name="Carattoli A."/>
            <person name="Endimiani A."/>
        </authorList>
    </citation>
    <scope>NUCLEOTIDE SEQUENCE</scope>
    <source>
        <strain evidence="1">4901.28</strain>
    </source>
</reference>
<evidence type="ECO:0000313" key="1">
    <source>
        <dbReference type="EMBL" id="NEU03003.1"/>
    </source>
</evidence>
<accession>A0A6D1AFC6</accession>
<dbReference type="Pfam" id="PF16226">
    <property type="entry name" value="DUF4885"/>
    <property type="match status" value="1"/>
</dbReference>
<dbReference type="InterPro" id="IPR032617">
    <property type="entry name" value="DUF4885"/>
</dbReference>
<name>A0A6D1AFC6_ECOLX</name>
<dbReference type="EMBL" id="JAAHTE010000681">
    <property type="protein sequence ID" value="NEU03003.1"/>
    <property type="molecule type" value="Genomic_DNA"/>
</dbReference>
<gene>
    <name evidence="1" type="ORF">G3563_29010</name>
</gene>
<comment type="caution">
    <text evidence="1">The sequence shown here is derived from an EMBL/GenBank/DDBJ whole genome shotgun (WGS) entry which is preliminary data.</text>
</comment>
<proteinExistence type="predicted"/>
<sequence length="87" mass="10206">ILDEKYSRMNAINKTKSDPLGYIKDKYQNSKSPYFRSDLSAAERQAAYDNETEWLFKGKAQNYNLQDAVFRNVTFHGELEAENEKVY</sequence>